<dbReference type="SUPFAM" id="SSF50939">
    <property type="entry name" value="Sialidases"/>
    <property type="match status" value="1"/>
</dbReference>
<reference evidence="2 3" key="1">
    <citation type="submission" date="2019-10" db="EMBL/GenBank/DDBJ databases">
        <title>Gracilibacillus sp. nov. isolated from rice seeds.</title>
        <authorList>
            <person name="He S."/>
        </authorList>
    </citation>
    <scope>NUCLEOTIDE SEQUENCE [LARGE SCALE GENOMIC DNA]</scope>
    <source>
        <strain evidence="2 3">TD8</strain>
    </source>
</reference>
<accession>A0A7C8GW47</accession>
<dbReference type="AlphaFoldDB" id="A0A7C8GW47"/>
<gene>
    <name evidence="2" type="ORF">F9U64_01105</name>
</gene>
<dbReference type="Proteomes" id="UP000480246">
    <property type="component" value="Unassembled WGS sequence"/>
</dbReference>
<dbReference type="InterPro" id="IPR036278">
    <property type="entry name" value="Sialidase_sf"/>
</dbReference>
<protein>
    <submittedName>
        <fullName evidence="2">Exo-alpha-sialidase</fullName>
    </submittedName>
</protein>
<dbReference type="CDD" id="cd15482">
    <property type="entry name" value="Sialidase_non-viral"/>
    <property type="match status" value="1"/>
</dbReference>
<dbReference type="RefSeq" id="WP_153400928.1">
    <property type="nucleotide sequence ID" value="NZ_ML762424.1"/>
</dbReference>
<dbReference type="InterPro" id="IPR013783">
    <property type="entry name" value="Ig-like_fold"/>
</dbReference>
<dbReference type="InterPro" id="IPR011040">
    <property type="entry name" value="Sialidase"/>
</dbReference>
<dbReference type="EMBL" id="WEID01000005">
    <property type="protein sequence ID" value="KAB8139251.1"/>
    <property type="molecule type" value="Genomic_DNA"/>
</dbReference>
<dbReference type="Gene3D" id="2.60.40.10">
    <property type="entry name" value="Immunoglobulins"/>
    <property type="match status" value="1"/>
</dbReference>
<sequence length="682" mass="74509">MSTVVNQPYSTEGNGGRRLVRLENGTLVAGLFKNLATNSSRVYFYKSIDNGSIWSFLGDEVTSSNYPYYSLAAEGNNVHYIYVAGTDAIRLITIYPDGSTSGTTGIAWGLHSVNSVSLAIDPTNGYLHATWSAKTSAYPNNFNIFYSKSTDGGSTWSGVEQLTDSTFSGYHNDKPSIVVRNGYPIILFQSNNSIHYIKALRSYGTSWNETIVYSAYDDGNFEQTSPSTVVDKDGAIHVAWRGRGRTWVIMYSKSIDGGVAWTSERIISENLDNTSSVPSITVDKENNLFVLYDHYRSGRNTYLVKSSDSGNNWSNPVNLVDGGYNSSTLFDSTFSGVFGDRPPLIYQTYISVEYTGTYTTNNNPTLTLNTTDNRTLYESDTFTIGGSAQDVDSGNVATVKYQINSGEVRAITVKISDGATFPFNRVLTFKQGKLYNGDTAVTGDLAEGSQHVLKVWVEDDQGGKSEEEVRSFYVVPNRPATLTIDDFSTRTDLIDSDAVTISGSVSDPDNNNVIVKYKIENGSFTEVYNGSSGSFSFQVTLDRLNEGENTITVQAVDSYGAITSKTLSVTKIENNQPLLTSVARYKLTPPNGTASGAVLWIQRETGDLVVDAQIHMGMNGDPESYQPMTLESTAFVTDGIEEDEFTFDNGGVEAENIILKLTLTRTSVTSDKGIKRISGVLS</sequence>
<evidence type="ECO:0000313" key="3">
    <source>
        <dbReference type="Proteomes" id="UP000480246"/>
    </source>
</evidence>
<dbReference type="Pfam" id="PF13088">
    <property type="entry name" value="BNR_2"/>
    <property type="match status" value="1"/>
</dbReference>
<comment type="caution">
    <text evidence="2">The sequence shown here is derived from an EMBL/GenBank/DDBJ whole genome shotgun (WGS) entry which is preliminary data.</text>
</comment>
<dbReference type="GO" id="GO:0007156">
    <property type="term" value="P:homophilic cell adhesion via plasma membrane adhesion molecules"/>
    <property type="evidence" value="ECO:0007669"/>
    <property type="project" value="InterPro"/>
</dbReference>
<dbReference type="Gene3D" id="2.120.10.10">
    <property type="match status" value="2"/>
</dbReference>
<name>A0A7C8GW47_9BACI</name>
<dbReference type="GO" id="GO:0005509">
    <property type="term" value="F:calcium ion binding"/>
    <property type="evidence" value="ECO:0007669"/>
    <property type="project" value="InterPro"/>
</dbReference>
<dbReference type="OrthoDB" id="7820733at2"/>
<dbReference type="GO" id="GO:0016020">
    <property type="term" value="C:membrane"/>
    <property type="evidence" value="ECO:0007669"/>
    <property type="project" value="InterPro"/>
</dbReference>
<dbReference type="InterPro" id="IPR002126">
    <property type="entry name" value="Cadherin-like_dom"/>
</dbReference>
<proteinExistence type="predicted"/>
<evidence type="ECO:0000313" key="2">
    <source>
        <dbReference type="EMBL" id="KAB8139251.1"/>
    </source>
</evidence>
<feature type="domain" description="Cadherin" evidence="1">
    <location>
        <begin position="504"/>
        <end position="579"/>
    </location>
</feature>
<keyword evidence="3" id="KW-1185">Reference proteome</keyword>
<evidence type="ECO:0000259" key="1">
    <source>
        <dbReference type="PROSITE" id="PS50268"/>
    </source>
</evidence>
<dbReference type="PROSITE" id="PS50268">
    <property type="entry name" value="CADHERIN_2"/>
    <property type="match status" value="1"/>
</dbReference>
<organism evidence="2 3">
    <name type="scientific">Gracilibacillus oryzae</name>
    <dbReference type="NCBI Taxonomy" id="1672701"/>
    <lineage>
        <taxon>Bacteria</taxon>
        <taxon>Bacillati</taxon>
        <taxon>Bacillota</taxon>
        <taxon>Bacilli</taxon>
        <taxon>Bacillales</taxon>
        <taxon>Bacillaceae</taxon>
        <taxon>Gracilibacillus</taxon>
    </lineage>
</organism>